<dbReference type="EMBL" id="ADOT01000165">
    <property type="protein sequence ID" value="EGX47218.1"/>
    <property type="molecule type" value="Genomic_DNA"/>
</dbReference>
<evidence type="ECO:0000313" key="1">
    <source>
        <dbReference type="EMBL" id="EGX47218.1"/>
    </source>
</evidence>
<accession>G1XHY7</accession>
<name>G1XHY7_ARTOA</name>
<dbReference type="HOGENOM" id="CLU_874274_0_0_1"/>
<dbReference type="Proteomes" id="UP000008784">
    <property type="component" value="Unassembled WGS sequence"/>
</dbReference>
<dbReference type="GeneID" id="22895078"/>
<keyword evidence="2" id="KW-1185">Reference proteome</keyword>
<evidence type="ECO:0000313" key="2">
    <source>
        <dbReference type="Proteomes" id="UP000008784"/>
    </source>
</evidence>
<protein>
    <submittedName>
        <fullName evidence="1">Uncharacterized protein</fullName>
    </submittedName>
</protein>
<comment type="caution">
    <text evidence="1">The sequence shown here is derived from an EMBL/GenBank/DDBJ whole genome shotgun (WGS) entry which is preliminary data.</text>
</comment>
<reference evidence="1 2" key="1">
    <citation type="journal article" date="2011" name="PLoS Pathog.">
        <title>Genomic and proteomic analyses of the fungus Arthrobotrys oligospora provide insights into nematode-trap formation.</title>
        <authorList>
            <person name="Yang J."/>
            <person name="Wang L."/>
            <person name="Ji X."/>
            <person name="Feng Y."/>
            <person name="Li X."/>
            <person name="Zou C."/>
            <person name="Xu J."/>
            <person name="Ren Y."/>
            <person name="Mi Q."/>
            <person name="Wu J."/>
            <person name="Liu S."/>
            <person name="Liu Y."/>
            <person name="Huang X."/>
            <person name="Wang H."/>
            <person name="Niu X."/>
            <person name="Li J."/>
            <person name="Liang L."/>
            <person name="Luo Y."/>
            <person name="Ji K."/>
            <person name="Zhou W."/>
            <person name="Yu Z."/>
            <person name="Li G."/>
            <person name="Liu Y."/>
            <person name="Li L."/>
            <person name="Qiao M."/>
            <person name="Feng L."/>
            <person name="Zhang K.-Q."/>
        </authorList>
    </citation>
    <scope>NUCLEOTIDE SEQUENCE [LARGE SCALE GENOMIC DNA]</scope>
    <source>
        <strain evidence="2">ATCC 24927 / CBS 115.81 / DSM 1491</strain>
    </source>
</reference>
<sequence>MRSDSLNLKQLHLLILDCENGLEVDRKTVELRNPVVSGGVYITSPDGKYLVVSYNRWLWVYQPEKDFIQEVEMIWLRGTPSSIEFRGAQLHITEREIIATEFLVFELDCDDNFKLVRIRNYCFMKSRQSISFVLDHSPSQGRSIEISLNLWDEFVETTNFVSPPDLLWELTSEPTILSSIKAWAMKTLPNPVPPRTSGDILPRVMNAIAQSTTATIISFLERLPDPPESPRNIMQNLFVRKYPHLIEFATIPRLYLIEEELKVRKNNSTMRIPEDCCSRDRWRIYRDCGGVVIADSNPNIDEEYSEMAALFASCFTPK</sequence>
<dbReference type="InParanoid" id="G1XHY7"/>
<dbReference type="RefSeq" id="XP_011124099.1">
    <property type="nucleotide sequence ID" value="XM_011125797.1"/>
</dbReference>
<organism evidence="1 2">
    <name type="scientific">Arthrobotrys oligospora (strain ATCC 24927 / CBS 115.81 / DSM 1491)</name>
    <name type="common">Nematode-trapping fungus</name>
    <name type="synonym">Didymozoophaga oligospora</name>
    <dbReference type="NCBI Taxonomy" id="756982"/>
    <lineage>
        <taxon>Eukaryota</taxon>
        <taxon>Fungi</taxon>
        <taxon>Dikarya</taxon>
        <taxon>Ascomycota</taxon>
        <taxon>Pezizomycotina</taxon>
        <taxon>Orbiliomycetes</taxon>
        <taxon>Orbiliales</taxon>
        <taxon>Orbiliaceae</taxon>
        <taxon>Orbilia</taxon>
        <taxon>Orbilia oligospora</taxon>
    </lineage>
</organism>
<dbReference type="AlphaFoldDB" id="G1XHY7"/>
<gene>
    <name evidence="1" type="ORF">AOL_s00091g39</name>
</gene>
<proteinExistence type="predicted"/>